<dbReference type="Gene3D" id="3.30.565.10">
    <property type="entry name" value="Histidine kinase-like ATPase, C-terminal domain"/>
    <property type="match status" value="1"/>
</dbReference>
<keyword evidence="9" id="KW-1185">Reference proteome</keyword>
<evidence type="ECO:0000259" key="7">
    <source>
        <dbReference type="PROSITE" id="PS50109"/>
    </source>
</evidence>
<evidence type="ECO:0000256" key="5">
    <source>
        <dbReference type="ARBA" id="ARBA00022777"/>
    </source>
</evidence>
<evidence type="ECO:0000313" key="9">
    <source>
        <dbReference type="Proteomes" id="UP000198862"/>
    </source>
</evidence>
<dbReference type="PANTHER" id="PTHR45453:SF1">
    <property type="entry name" value="PHOSPHATE REGULON SENSOR PROTEIN PHOR"/>
    <property type="match status" value="1"/>
</dbReference>
<dbReference type="Pfam" id="PF02518">
    <property type="entry name" value="HATPase_c"/>
    <property type="match status" value="1"/>
</dbReference>
<dbReference type="Proteomes" id="UP000198862">
    <property type="component" value="Unassembled WGS sequence"/>
</dbReference>
<evidence type="ECO:0000256" key="3">
    <source>
        <dbReference type="ARBA" id="ARBA00022553"/>
    </source>
</evidence>
<accession>A0A1I1QTH0</accession>
<keyword evidence="4" id="KW-0808">Transferase</keyword>
<keyword evidence="3" id="KW-0597">Phosphoprotein</keyword>
<comment type="catalytic activity">
    <reaction evidence="1">
        <text>ATP + protein L-histidine = ADP + protein N-phospho-L-histidine.</text>
        <dbReference type="EC" id="2.7.13.3"/>
    </reaction>
</comment>
<dbReference type="STRING" id="1123010.SAMN02745724_04001"/>
<evidence type="ECO:0000313" key="8">
    <source>
        <dbReference type="EMBL" id="SFD25411.1"/>
    </source>
</evidence>
<dbReference type="InterPro" id="IPR050351">
    <property type="entry name" value="BphY/WalK/GraS-like"/>
</dbReference>
<evidence type="ECO:0000256" key="1">
    <source>
        <dbReference type="ARBA" id="ARBA00000085"/>
    </source>
</evidence>
<keyword evidence="5 8" id="KW-0418">Kinase</keyword>
<dbReference type="OrthoDB" id="9122109at2"/>
<reference evidence="8 9" key="1">
    <citation type="submission" date="2016-10" db="EMBL/GenBank/DDBJ databases">
        <authorList>
            <person name="de Groot N.N."/>
        </authorList>
    </citation>
    <scope>NUCLEOTIDE SEQUENCE [LARGE SCALE GENOMIC DNA]</scope>
    <source>
        <strain evidence="8 9">DSM 6059</strain>
    </source>
</reference>
<dbReference type="GO" id="GO:0016036">
    <property type="term" value="P:cellular response to phosphate starvation"/>
    <property type="evidence" value="ECO:0007669"/>
    <property type="project" value="TreeGrafter"/>
</dbReference>
<organism evidence="8 9">
    <name type="scientific">Pseudoalteromonas denitrificans DSM 6059</name>
    <dbReference type="NCBI Taxonomy" id="1123010"/>
    <lineage>
        <taxon>Bacteria</taxon>
        <taxon>Pseudomonadati</taxon>
        <taxon>Pseudomonadota</taxon>
        <taxon>Gammaproteobacteria</taxon>
        <taxon>Alteromonadales</taxon>
        <taxon>Pseudoalteromonadaceae</taxon>
        <taxon>Pseudoalteromonas</taxon>
    </lineage>
</organism>
<protein>
    <recommendedName>
        <fullName evidence="2">histidine kinase</fullName>
        <ecNumber evidence="2">2.7.13.3</ecNumber>
    </recommendedName>
</protein>
<name>A0A1I1QTH0_9GAMM</name>
<dbReference type="EMBL" id="FOLO01000044">
    <property type="protein sequence ID" value="SFD25411.1"/>
    <property type="molecule type" value="Genomic_DNA"/>
</dbReference>
<keyword evidence="6" id="KW-0902">Two-component regulatory system</keyword>
<sequence>MQDSEIDFSTVLGASMHDMKNSLCMLLQSIDTINDKIDHDDRTRAELAQIHYEIARVNSNLLQLLALYRNNNKSLPLNVEEHYLDEMIEELWAKNEMYIDNKGISCEYEIEEDLAWFFDLDLISNLLNDIVVNALRYTHTKILITAKKINNMLEIQILDDGKGYPEHMLLPNVDKMNAASLSQSRTGLGLYFATLIADAHTNNNCHGSINLNNGGNLGGSIFILRLP</sequence>
<gene>
    <name evidence="8" type="ORF">SAMN02745724_04001</name>
</gene>
<dbReference type="GO" id="GO:0004721">
    <property type="term" value="F:phosphoprotein phosphatase activity"/>
    <property type="evidence" value="ECO:0007669"/>
    <property type="project" value="TreeGrafter"/>
</dbReference>
<feature type="domain" description="Histidine kinase" evidence="7">
    <location>
        <begin position="14"/>
        <end position="227"/>
    </location>
</feature>
<dbReference type="InterPro" id="IPR003594">
    <property type="entry name" value="HATPase_dom"/>
</dbReference>
<evidence type="ECO:0000256" key="4">
    <source>
        <dbReference type="ARBA" id="ARBA00022679"/>
    </source>
</evidence>
<dbReference type="GO" id="GO:0000155">
    <property type="term" value="F:phosphorelay sensor kinase activity"/>
    <property type="evidence" value="ECO:0007669"/>
    <property type="project" value="TreeGrafter"/>
</dbReference>
<dbReference type="PANTHER" id="PTHR45453">
    <property type="entry name" value="PHOSPHATE REGULON SENSOR PROTEIN PHOR"/>
    <property type="match status" value="1"/>
</dbReference>
<dbReference type="RefSeq" id="WP_091988798.1">
    <property type="nucleotide sequence ID" value="NZ_FOLO01000044.1"/>
</dbReference>
<dbReference type="InterPro" id="IPR036890">
    <property type="entry name" value="HATPase_C_sf"/>
</dbReference>
<dbReference type="EC" id="2.7.13.3" evidence="2"/>
<dbReference type="AlphaFoldDB" id="A0A1I1QTH0"/>
<evidence type="ECO:0000256" key="6">
    <source>
        <dbReference type="ARBA" id="ARBA00023012"/>
    </source>
</evidence>
<dbReference type="PROSITE" id="PS50109">
    <property type="entry name" value="HIS_KIN"/>
    <property type="match status" value="1"/>
</dbReference>
<dbReference type="GO" id="GO:0005886">
    <property type="term" value="C:plasma membrane"/>
    <property type="evidence" value="ECO:0007669"/>
    <property type="project" value="TreeGrafter"/>
</dbReference>
<dbReference type="InterPro" id="IPR005467">
    <property type="entry name" value="His_kinase_dom"/>
</dbReference>
<evidence type="ECO:0000256" key="2">
    <source>
        <dbReference type="ARBA" id="ARBA00012438"/>
    </source>
</evidence>
<dbReference type="SUPFAM" id="SSF55874">
    <property type="entry name" value="ATPase domain of HSP90 chaperone/DNA topoisomerase II/histidine kinase"/>
    <property type="match status" value="1"/>
</dbReference>
<proteinExistence type="predicted"/>